<reference evidence="1" key="2">
    <citation type="submission" date="2015-07" db="EMBL/GenBank/DDBJ databases">
        <authorList>
            <person name="Noorani M."/>
        </authorList>
    </citation>
    <scope>NUCLEOTIDE SEQUENCE</scope>
    <source>
        <strain evidence="1">Yugu1</strain>
    </source>
</reference>
<protein>
    <submittedName>
        <fullName evidence="1">Uncharacterized protein</fullName>
    </submittedName>
</protein>
<evidence type="ECO:0000313" key="1">
    <source>
        <dbReference type="EMBL" id="RCV07312.1"/>
    </source>
</evidence>
<accession>A0A368PNS2</accession>
<gene>
    <name evidence="1" type="ORF">SETIT_1G233900v2</name>
</gene>
<organism evidence="1">
    <name type="scientific">Setaria italica</name>
    <name type="common">Foxtail millet</name>
    <name type="synonym">Panicum italicum</name>
    <dbReference type="NCBI Taxonomy" id="4555"/>
    <lineage>
        <taxon>Eukaryota</taxon>
        <taxon>Viridiplantae</taxon>
        <taxon>Streptophyta</taxon>
        <taxon>Embryophyta</taxon>
        <taxon>Tracheophyta</taxon>
        <taxon>Spermatophyta</taxon>
        <taxon>Magnoliopsida</taxon>
        <taxon>Liliopsida</taxon>
        <taxon>Poales</taxon>
        <taxon>Poaceae</taxon>
        <taxon>PACMAD clade</taxon>
        <taxon>Panicoideae</taxon>
        <taxon>Panicodae</taxon>
        <taxon>Paniceae</taxon>
        <taxon>Cenchrinae</taxon>
        <taxon>Setaria</taxon>
    </lineage>
</organism>
<dbReference type="AlphaFoldDB" id="A0A368PNS2"/>
<proteinExistence type="predicted"/>
<name>A0A368PNS2_SETIT</name>
<sequence length="100" mass="11546">MRFPDTLLVGVCFFLQRNERFIEAYTKALQTSTRIKSGASTKYIRLYLSLVAMQDVPTRACGYVRRPRHDRVSTGDSRHLLCMCAVICRRQTLAFKKRGV</sequence>
<dbReference type="EMBL" id="CM003528">
    <property type="protein sequence ID" value="RCV07312.1"/>
    <property type="molecule type" value="Genomic_DNA"/>
</dbReference>
<reference evidence="1" key="1">
    <citation type="journal article" date="2012" name="Nat. Biotechnol.">
        <title>Reference genome sequence of the model plant Setaria.</title>
        <authorList>
            <person name="Bennetzen J.L."/>
            <person name="Schmutz J."/>
            <person name="Wang H."/>
            <person name="Percifield R."/>
            <person name="Hawkins J."/>
            <person name="Pontaroli A.C."/>
            <person name="Estep M."/>
            <person name="Feng L."/>
            <person name="Vaughn J.N."/>
            <person name="Grimwood J."/>
            <person name="Jenkins J."/>
            <person name="Barry K."/>
            <person name="Lindquist E."/>
            <person name="Hellsten U."/>
            <person name="Deshpande S."/>
            <person name="Wang X."/>
            <person name="Wu X."/>
            <person name="Mitros T."/>
            <person name="Triplett J."/>
            <person name="Yang X."/>
            <person name="Ye C.Y."/>
            <person name="Mauro-Herrera M."/>
            <person name="Wang L."/>
            <person name="Li P."/>
            <person name="Sharma M."/>
            <person name="Sharma R."/>
            <person name="Ronald P.C."/>
            <person name="Panaud O."/>
            <person name="Kellogg E.A."/>
            <person name="Brutnell T.P."/>
            <person name="Doust A.N."/>
            <person name="Tuskan G.A."/>
            <person name="Rokhsar D."/>
            <person name="Devos K.M."/>
        </authorList>
    </citation>
    <scope>NUCLEOTIDE SEQUENCE [LARGE SCALE GENOMIC DNA]</scope>
    <source>
        <strain evidence="1">Yugu1</strain>
    </source>
</reference>